<evidence type="ECO:0000256" key="4">
    <source>
        <dbReference type="ARBA" id="ARBA00013533"/>
    </source>
</evidence>
<dbReference type="PANTHER" id="PTHR47549:SF1">
    <property type="entry name" value="GOLGI APPARATUS MEMBRANE PROTEIN TVP38"/>
    <property type="match status" value="1"/>
</dbReference>
<evidence type="ECO:0000256" key="12">
    <source>
        <dbReference type="SAM" id="Phobius"/>
    </source>
</evidence>
<comment type="function">
    <text evidence="1">Golgi membrane protein involved in vesicular trafficking and spindle migration.</text>
</comment>
<dbReference type="Proteomes" id="UP000807716">
    <property type="component" value="Unassembled WGS sequence"/>
</dbReference>
<feature type="compositionally biased region" description="Low complexity" evidence="11">
    <location>
        <begin position="54"/>
        <end position="71"/>
    </location>
</feature>
<feature type="region of interest" description="Disordered" evidence="11">
    <location>
        <begin position="24"/>
        <end position="95"/>
    </location>
</feature>
<feature type="region of interest" description="Disordered" evidence="11">
    <location>
        <begin position="304"/>
        <end position="326"/>
    </location>
</feature>
<sequence>MANNLFNTSPLAALGGAGGGGAIRLDTMDHDQPLSTNGSSQLFTHQHHHTPQFSRSGSSPVLSPPLSSDQPGRQRRRRQQPARRQPPSSYEDSPSYPAQFLRSVVSVLERIRLRLPLRYQQFFYLGLWFVLAVTILGLGIGFRSVLFKILDAFASFIKGLGQAGPPIVVAALFLVSFPPLIGYSSIVTLSGYVFGFWQGFLVAYTGALLGSVVCFVLCRKRYKAKVRQLLAKNQSLKSAIRAVEKRGFKMLLLIRLAPYPFNVMNALFSATHISFLTYFAGTAVSLVKLALHVYIGSTLSSLVGTPTPPPPSDGGGDAPSSPPPENGSRTLKIVVMVFSMLLAVAVGAYIWHVALKEIDEMEQSRLERRRKKRESLARQRRRLSAAGRGEGGGAHGQERSAAMALARSTSSDTVSSPDDPSRHHHLQGLHAMGGEAIVDVDLTHASTPSRFGLEPEEYYVGGARVSSDDEDDHGGDGGGEHDALFAGGRSVKSNRVGEGYYGDQFNNDEDFDEEEGDDEDYDSSEDSDFLGERDGYVDDDGDVTDEEERDQDLDDMERGQDNVLDLSAAFEPTYGERSHNSAADYNDDEHSDWFSQRIGDSSDRW</sequence>
<feature type="region of interest" description="Disordered" evidence="11">
    <location>
        <begin position="364"/>
        <end position="426"/>
    </location>
</feature>
<dbReference type="GO" id="GO:0016192">
    <property type="term" value="P:vesicle-mediated transport"/>
    <property type="evidence" value="ECO:0007669"/>
    <property type="project" value="TreeGrafter"/>
</dbReference>
<keyword evidence="6 12" id="KW-0812">Transmembrane</keyword>
<dbReference type="AlphaFoldDB" id="A0A9P6Q638"/>
<evidence type="ECO:0000313" key="15">
    <source>
        <dbReference type="Proteomes" id="UP000807716"/>
    </source>
</evidence>
<evidence type="ECO:0000256" key="7">
    <source>
        <dbReference type="ARBA" id="ARBA00022989"/>
    </source>
</evidence>
<dbReference type="EMBL" id="JAAAJB010000219">
    <property type="protein sequence ID" value="KAG0261383.1"/>
    <property type="molecule type" value="Genomic_DNA"/>
</dbReference>
<feature type="compositionally biased region" description="Acidic residues" evidence="11">
    <location>
        <begin position="537"/>
        <end position="555"/>
    </location>
</feature>
<keyword evidence="9 12" id="KW-0472">Membrane</keyword>
<comment type="subcellular location">
    <subcellularLocation>
        <location evidence="2">Golgi apparatus membrane</location>
        <topology evidence="2">Multi-pass membrane protein</topology>
    </subcellularLocation>
</comment>
<feature type="compositionally biased region" description="Low complexity" evidence="11">
    <location>
        <begin position="82"/>
        <end position="95"/>
    </location>
</feature>
<feature type="transmembrane region" description="Helical" evidence="12">
    <location>
        <begin position="167"/>
        <end position="189"/>
    </location>
</feature>
<dbReference type="Pfam" id="PF09335">
    <property type="entry name" value="VTT_dom"/>
    <property type="match status" value="1"/>
</dbReference>
<evidence type="ECO:0000256" key="5">
    <source>
        <dbReference type="ARBA" id="ARBA00020673"/>
    </source>
</evidence>
<feature type="coiled-coil region" evidence="10">
    <location>
        <begin position="219"/>
        <end position="246"/>
    </location>
</feature>
<evidence type="ECO:0000256" key="11">
    <source>
        <dbReference type="SAM" id="MobiDB-lite"/>
    </source>
</evidence>
<keyword evidence="8" id="KW-0333">Golgi apparatus</keyword>
<feature type="compositionally biased region" description="Polar residues" evidence="11">
    <location>
        <begin position="33"/>
        <end position="44"/>
    </location>
</feature>
<keyword evidence="7 12" id="KW-1133">Transmembrane helix</keyword>
<gene>
    <name evidence="14" type="ORF">DFQ27_003003</name>
</gene>
<comment type="caution">
    <text evidence="14">The sequence shown here is derived from an EMBL/GenBank/DDBJ whole genome shotgun (WGS) entry which is preliminary data.</text>
</comment>
<dbReference type="GO" id="GO:0000022">
    <property type="term" value="P:mitotic spindle elongation"/>
    <property type="evidence" value="ECO:0007669"/>
    <property type="project" value="TreeGrafter"/>
</dbReference>
<evidence type="ECO:0000256" key="2">
    <source>
        <dbReference type="ARBA" id="ARBA00004653"/>
    </source>
</evidence>
<evidence type="ECO:0000256" key="8">
    <source>
        <dbReference type="ARBA" id="ARBA00023034"/>
    </source>
</evidence>
<dbReference type="InterPro" id="IPR051076">
    <property type="entry name" value="Golgi_membrane_TVP38/TMEM64"/>
</dbReference>
<dbReference type="PANTHER" id="PTHR47549">
    <property type="entry name" value="GOLGI APPARATUS MEMBRANE PROTEIN TVP38-RELATED"/>
    <property type="match status" value="1"/>
</dbReference>
<proteinExistence type="inferred from homology"/>
<feature type="compositionally biased region" description="Acidic residues" evidence="11">
    <location>
        <begin position="506"/>
        <end position="529"/>
    </location>
</feature>
<feature type="compositionally biased region" description="Basic residues" evidence="11">
    <location>
        <begin position="367"/>
        <end position="383"/>
    </location>
</feature>
<feature type="compositionally biased region" description="Basic and acidic residues" evidence="11">
    <location>
        <begin position="474"/>
        <end position="483"/>
    </location>
</feature>
<evidence type="ECO:0000256" key="9">
    <source>
        <dbReference type="ARBA" id="ARBA00023136"/>
    </source>
</evidence>
<keyword evidence="10" id="KW-0175">Coiled coil</keyword>
<keyword evidence="15" id="KW-1185">Reference proteome</keyword>
<feature type="transmembrane region" description="Helical" evidence="12">
    <location>
        <begin position="122"/>
        <end position="146"/>
    </location>
</feature>
<feature type="domain" description="VTT" evidence="13">
    <location>
        <begin position="183"/>
        <end position="297"/>
    </location>
</feature>
<feature type="transmembrane region" description="Helical" evidence="12">
    <location>
        <begin position="195"/>
        <end position="218"/>
    </location>
</feature>
<feature type="compositionally biased region" description="Low complexity" evidence="11">
    <location>
        <begin position="408"/>
        <end position="418"/>
    </location>
</feature>
<dbReference type="GO" id="GO:0000139">
    <property type="term" value="C:Golgi membrane"/>
    <property type="evidence" value="ECO:0007669"/>
    <property type="project" value="UniProtKB-SubCell"/>
</dbReference>
<organism evidence="14 15">
    <name type="scientific">Actinomortierella ambigua</name>
    <dbReference type="NCBI Taxonomy" id="1343610"/>
    <lineage>
        <taxon>Eukaryota</taxon>
        <taxon>Fungi</taxon>
        <taxon>Fungi incertae sedis</taxon>
        <taxon>Mucoromycota</taxon>
        <taxon>Mortierellomycotina</taxon>
        <taxon>Mortierellomycetes</taxon>
        <taxon>Mortierellales</taxon>
        <taxon>Mortierellaceae</taxon>
        <taxon>Actinomortierella</taxon>
    </lineage>
</organism>
<evidence type="ECO:0000256" key="3">
    <source>
        <dbReference type="ARBA" id="ARBA00008640"/>
    </source>
</evidence>
<feature type="transmembrane region" description="Helical" evidence="12">
    <location>
        <begin position="333"/>
        <end position="355"/>
    </location>
</feature>
<comment type="similarity">
    <text evidence="3">Belongs to the TVP38/TMEM64 family.</text>
</comment>
<reference evidence="14" key="1">
    <citation type="journal article" date="2020" name="Fungal Divers.">
        <title>Resolving the Mortierellaceae phylogeny through synthesis of multi-gene phylogenetics and phylogenomics.</title>
        <authorList>
            <person name="Vandepol N."/>
            <person name="Liber J."/>
            <person name="Desiro A."/>
            <person name="Na H."/>
            <person name="Kennedy M."/>
            <person name="Barry K."/>
            <person name="Grigoriev I.V."/>
            <person name="Miller A.N."/>
            <person name="O'Donnell K."/>
            <person name="Stajich J.E."/>
            <person name="Bonito G."/>
        </authorList>
    </citation>
    <scope>NUCLEOTIDE SEQUENCE</scope>
    <source>
        <strain evidence="14">BC1065</strain>
    </source>
</reference>
<dbReference type="OrthoDB" id="166803at2759"/>
<evidence type="ECO:0000256" key="10">
    <source>
        <dbReference type="SAM" id="Coils"/>
    </source>
</evidence>
<feature type="transmembrane region" description="Helical" evidence="12">
    <location>
        <begin position="275"/>
        <end position="295"/>
    </location>
</feature>
<protein>
    <recommendedName>
        <fullName evidence="4">Golgi apparatus membrane protein TVP38</fullName>
    </recommendedName>
    <alternativeName>
        <fullName evidence="5">Golgi apparatus membrane protein tvp38</fullName>
    </alternativeName>
</protein>
<dbReference type="InterPro" id="IPR032816">
    <property type="entry name" value="VTT_dom"/>
</dbReference>
<feature type="region of interest" description="Disordered" evidence="11">
    <location>
        <begin position="464"/>
        <end position="605"/>
    </location>
</feature>
<evidence type="ECO:0000313" key="14">
    <source>
        <dbReference type="EMBL" id="KAG0261383.1"/>
    </source>
</evidence>
<evidence type="ECO:0000259" key="13">
    <source>
        <dbReference type="Pfam" id="PF09335"/>
    </source>
</evidence>
<accession>A0A9P6Q638</accession>
<evidence type="ECO:0000256" key="1">
    <source>
        <dbReference type="ARBA" id="ARBA00002978"/>
    </source>
</evidence>
<name>A0A9P6Q638_9FUNG</name>
<evidence type="ECO:0000256" key="6">
    <source>
        <dbReference type="ARBA" id="ARBA00022692"/>
    </source>
</evidence>